<accession>A0ABX0RUG2</accession>
<gene>
    <name evidence="2" type="ORF">F3J37_18895</name>
</gene>
<dbReference type="RefSeq" id="WP_034827652.1">
    <property type="nucleotide sequence ID" value="NZ_VWXC01000015.1"/>
</dbReference>
<keyword evidence="2" id="KW-0489">Methyltransferase</keyword>
<dbReference type="CDD" id="cd02440">
    <property type="entry name" value="AdoMet_MTases"/>
    <property type="match status" value="1"/>
</dbReference>
<dbReference type="GO" id="GO:0032259">
    <property type="term" value="P:methylation"/>
    <property type="evidence" value="ECO:0007669"/>
    <property type="project" value="UniProtKB-KW"/>
</dbReference>
<feature type="region of interest" description="Disordered" evidence="1">
    <location>
        <begin position="1"/>
        <end position="38"/>
    </location>
</feature>
<sequence>MNGDKSAHQGVANSQTDSHFSPATTASSKYEDWQRAGHQAAHRLPTPEMIASLAAFQTESESMAPLMIWQLLHELSFISAEGWLIADARQRAGIADCFQFMLEKWHDILEEEGIVEQHDQRWFAGDCAPSLPSIEQRIDDAKIRLRRCLDWHVEGEAFLNTLFADQHSLCEVMRYPELASSRLSPHESCPLYPAMHQKSMLADYLGQITASLLQTAMQGSDCPKVLEINANTDHGDLQPLRDWPGCPSSQHDAVLAIDVLHTTQGLDAMLQGIWHALKPEGVLIVVEPTQDSSLRWITAAAVLQQATEGHNLPFTLSLSREAWLQTFMHHGFCLMGDWPQPGTSLSFAGHQVFIVQKLVE</sequence>
<comment type="caution">
    <text evidence="2">The sequence shown here is derived from an EMBL/GenBank/DDBJ whole genome shotgun (WGS) entry which is preliminary data.</text>
</comment>
<keyword evidence="2" id="KW-0808">Transferase</keyword>
<dbReference type="EMBL" id="VWXC01000015">
    <property type="protein sequence ID" value="NIG20749.1"/>
    <property type="molecule type" value="Genomic_DNA"/>
</dbReference>
<dbReference type="Gene3D" id="3.40.50.150">
    <property type="entry name" value="Vaccinia Virus protein VP39"/>
    <property type="match status" value="1"/>
</dbReference>
<dbReference type="InterPro" id="IPR029063">
    <property type="entry name" value="SAM-dependent_MTases_sf"/>
</dbReference>
<feature type="compositionally biased region" description="Polar residues" evidence="1">
    <location>
        <begin position="11"/>
        <end position="28"/>
    </location>
</feature>
<evidence type="ECO:0000313" key="3">
    <source>
        <dbReference type="Proteomes" id="UP001515780"/>
    </source>
</evidence>
<name>A0ABX0RUG2_9GAMM</name>
<keyword evidence="3" id="KW-1185">Reference proteome</keyword>
<dbReference type="Proteomes" id="UP001515780">
    <property type="component" value="Unassembled WGS sequence"/>
</dbReference>
<protein>
    <submittedName>
        <fullName evidence="2">SAM-dependent methyltransferase</fullName>
    </submittedName>
</protein>
<reference evidence="2 3" key="1">
    <citation type="journal article" date="2019" name="bioRxiv">
        <title>Bacteria contribute to plant secondary compound degradation in a generalist herbivore system.</title>
        <authorList>
            <person name="Francoeur C.B."/>
            <person name="Khadempour L."/>
            <person name="Moreira-Soto R.D."/>
            <person name="Gotting K."/>
            <person name="Book A.J."/>
            <person name="Pinto-Tomas A.A."/>
            <person name="Keefover-Ring K."/>
            <person name="Currie C.R."/>
        </authorList>
    </citation>
    <scope>NUCLEOTIDE SEQUENCE [LARGE SCALE GENOMIC DNA]</scope>
    <source>
        <strain evidence="2">Al-1710</strain>
    </source>
</reference>
<dbReference type="GO" id="GO:0008168">
    <property type="term" value="F:methyltransferase activity"/>
    <property type="evidence" value="ECO:0007669"/>
    <property type="project" value="UniProtKB-KW"/>
</dbReference>
<organism evidence="2 3">
    <name type="scientific">Candidatus Pantoea communis</name>
    <dbReference type="NCBI Taxonomy" id="2608354"/>
    <lineage>
        <taxon>Bacteria</taxon>
        <taxon>Pseudomonadati</taxon>
        <taxon>Pseudomonadota</taxon>
        <taxon>Gammaproteobacteria</taxon>
        <taxon>Enterobacterales</taxon>
        <taxon>Erwiniaceae</taxon>
        <taxon>Pantoea</taxon>
    </lineage>
</organism>
<dbReference type="SUPFAM" id="SSF53335">
    <property type="entry name" value="S-adenosyl-L-methionine-dependent methyltransferases"/>
    <property type="match status" value="1"/>
</dbReference>
<evidence type="ECO:0000313" key="2">
    <source>
        <dbReference type="EMBL" id="NIG20749.1"/>
    </source>
</evidence>
<evidence type="ECO:0000256" key="1">
    <source>
        <dbReference type="SAM" id="MobiDB-lite"/>
    </source>
</evidence>
<proteinExistence type="predicted"/>